<dbReference type="EMBL" id="CP045644">
    <property type="protein sequence ID" value="QFZ85288.1"/>
    <property type="molecule type" value="Genomic_DNA"/>
</dbReference>
<evidence type="ECO:0000256" key="4">
    <source>
        <dbReference type="ARBA" id="ARBA00038058"/>
    </source>
</evidence>
<dbReference type="GO" id="GO:0006139">
    <property type="term" value="P:nucleobase-containing compound metabolic process"/>
    <property type="evidence" value="ECO:0007669"/>
    <property type="project" value="InterPro"/>
</dbReference>
<evidence type="ECO:0000313" key="7">
    <source>
        <dbReference type="EMBL" id="QFZ85288.1"/>
    </source>
</evidence>
<keyword evidence="2" id="KW-0378">Hydrolase</keyword>
<feature type="region of interest" description="Disordered" evidence="5">
    <location>
        <begin position="405"/>
        <end position="436"/>
    </location>
</feature>
<feature type="compositionally biased region" description="Acidic residues" evidence="5">
    <location>
        <begin position="405"/>
        <end position="422"/>
    </location>
</feature>
<dbReference type="RefSeq" id="WP_153283896.1">
    <property type="nucleotide sequence ID" value="NZ_CP045644.1"/>
</dbReference>
<dbReference type="GO" id="GO:0016818">
    <property type="term" value="F:hydrolase activity, acting on acid anhydrides, in phosphorus-containing anhydrides"/>
    <property type="evidence" value="ECO:0007669"/>
    <property type="project" value="InterPro"/>
</dbReference>
<evidence type="ECO:0000256" key="3">
    <source>
        <dbReference type="ARBA" id="ARBA00022840"/>
    </source>
</evidence>
<sequence>MTSPLENQVRDAFAQDGVLSQAAEQFRERGGQTEMAMAVARTISDGGILVVEAGTGVGKTFSYLVPALLSGERVLLSTATKTLQDQLFGRDLPRLVEAFALPIRTALLKGRGSYLCLHRLDMARHDASLPERGSLRTLAKIEQWSKATRTGDLAELPGLDERSPLIPLITSTRENCLGAQCPQFKSCHVNLARREALAADIVVINHHLFFADLAVRETGMAELLPTVSVVVFDEAHQLNETGVQFLGAQLGSGQALDFARDMLGAGLQHARGLVDWQQLVAGVERAARELRLVVGKQWPGAKLRWIGPAPEGVNAEAWQGALDDLQDAFVQAADGLDTVSEISPDFVRLHERARQLAKRTARFAQPCELDSVRWVDVGTQLRLIESPLDIADAMRKRVLKLTDEPVESDLPYGDEGDDDEDPEHGAVPPPPQEDSRRAWVFTSATLGDDPTLRWFTEPCGLRDAEVLRVQSPFDYASQAAIYVPRAFPKPNDPTHSQQVAKLAAHGAAELGGRTLVLTTTLRALRTIGDAMRQQFELLQTEARPEVLVQGELPKRVLMDRFREGASNGRAGCVLVASASFWEGFDAPGDALQFVVIDKLPFPPPNDPLVEARSQRLEAQGRSSFSDYSLPEAAVALKQGAGRLIRRETDSGVLAICDTRLVAMGYGRRLLAALPPMRRLETEADFESAIDALKKPY</sequence>
<reference evidence="7 8" key="1">
    <citation type="submission" date="2019-10" db="EMBL/GenBank/DDBJ databases">
        <title>Complete genome sequence of Variovorax paradoxus 5C-2.</title>
        <authorList>
            <person name="Gogoleva N.E."/>
            <person name="Balkin A.S."/>
        </authorList>
    </citation>
    <scope>NUCLEOTIDE SEQUENCE [LARGE SCALE GENOMIC DNA]</scope>
    <source>
        <strain evidence="7 8">5C-2</strain>
    </source>
</reference>
<keyword evidence="1" id="KW-0547">Nucleotide-binding</keyword>
<dbReference type="InterPro" id="IPR014013">
    <property type="entry name" value="Helic_SF1/SF2_ATP-bd_DinG/Rad3"/>
</dbReference>
<dbReference type="SUPFAM" id="SSF52540">
    <property type="entry name" value="P-loop containing nucleoside triphosphate hydrolases"/>
    <property type="match status" value="1"/>
</dbReference>
<keyword evidence="3" id="KW-0067">ATP-binding</keyword>
<organism evidence="7 8">
    <name type="scientific">Variovorax paradoxus</name>
    <dbReference type="NCBI Taxonomy" id="34073"/>
    <lineage>
        <taxon>Bacteria</taxon>
        <taxon>Pseudomonadati</taxon>
        <taxon>Pseudomonadota</taxon>
        <taxon>Betaproteobacteria</taxon>
        <taxon>Burkholderiales</taxon>
        <taxon>Comamonadaceae</taxon>
        <taxon>Variovorax</taxon>
    </lineage>
</organism>
<keyword evidence="7" id="KW-0347">Helicase</keyword>
<evidence type="ECO:0000313" key="8">
    <source>
        <dbReference type="Proteomes" id="UP000326780"/>
    </source>
</evidence>
<dbReference type="PANTHER" id="PTHR11472">
    <property type="entry name" value="DNA REPAIR DEAD HELICASE RAD3/XP-D SUBFAMILY MEMBER"/>
    <property type="match status" value="1"/>
</dbReference>
<dbReference type="InterPro" id="IPR027417">
    <property type="entry name" value="P-loop_NTPase"/>
</dbReference>
<protein>
    <submittedName>
        <fullName evidence="7">ATP-dependent DNA helicase</fullName>
    </submittedName>
</protein>
<accession>A0A5Q0M836</accession>
<dbReference type="GO" id="GO:0005524">
    <property type="term" value="F:ATP binding"/>
    <property type="evidence" value="ECO:0007669"/>
    <property type="project" value="UniProtKB-KW"/>
</dbReference>
<dbReference type="SMART" id="SM00491">
    <property type="entry name" value="HELICc2"/>
    <property type="match status" value="1"/>
</dbReference>
<dbReference type="AlphaFoldDB" id="A0A5Q0M836"/>
<dbReference type="Proteomes" id="UP000326780">
    <property type="component" value="Chromosome"/>
</dbReference>
<dbReference type="PANTHER" id="PTHR11472:SF34">
    <property type="entry name" value="REGULATOR OF TELOMERE ELONGATION HELICASE 1"/>
    <property type="match status" value="1"/>
</dbReference>
<dbReference type="InterPro" id="IPR045028">
    <property type="entry name" value="DinG/Rad3-like"/>
</dbReference>
<dbReference type="GO" id="GO:0003678">
    <property type="term" value="F:DNA helicase activity"/>
    <property type="evidence" value="ECO:0007669"/>
    <property type="project" value="TreeGrafter"/>
</dbReference>
<evidence type="ECO:0000259" key="6">
    <source>
        <dbReference type="PROSITE" id="PS51193"/>
    </source>
</evidence>
<dbReference type="GO" id="GO:0003676">
    <property type="term" value="F:nucleic acid binding"/>
    <property type="evidence" value="ECO:0007669"/>
    <property type="project" value="InterPro"/>
</dbReference>
<dbReference type="Pfam" id="PF13307">
    <property type="entry name" value="Helicase_C_2"/>
    <property type="match status" value="1"/>
</dbReference>
<evidence type="ECO:0000256" key="2">
    <source>
        <dbReference type="ARBA" id="ARBA00022801"/>
    </source>
</evidence>
<evidence type="ECO:0000256" key="1">
    <source>
        <dbReference type="ARBA" id="ARBA00022741"/>
    </source>
</evidence>
<comment type="similarity">
    <text evidence="4">Belongs to the helicase family. DinG subfamily.</text>
</comment>
<feature type="domain" description="Helicase ATP-binding" evidence="6">
    <location>
        <begin position="18"/>
        <end position="294"/>
    </location>
</feature>
<dbReference type="Gene3D" id="3.40.50.300">
    <property type="entry name" value="P-loop containing nucleotide triphosphate hydrolases"/>
    <property type="match status" value="2"/>
</dbReference>
<name>A0A5Q0M836_VARPD</name>
<proteinExistence type="inferred from homology"/>
<gene>
    <name evidence="7" type="ORF">GFK26_22240</name>
</gene>
<dbReference type="PROSITE" id="PS51193">
    <property type="entry name" value="HELICASE_ATP_BIND_2"/>
    <property type="match status" value="1"/>
</dbReference>
<dbReference type="InterPro" id="IPR006555">
    <property type="entry name" value="ATP-dep_Helicase_C"/>
</dbReference>
<evidence type="ECO:0000256" key="5">
    <source>
        <dbReference type="SAM" id="MobiDB-lite"/>
    </source>
</evidence>